<sequence length="95" mass="10322">MEEFFVGVPVPGGVLETALVDLPILPEETVLPMAAIHTVLGILGMALTRTILILLLHDVPQGILEIACFRGFPPAKQLDLPWLRFKAPARTPPSM</sequence>
<feature type="transmembrane region" description="Helical" evidence="1">
    <location>
        <begin position="34"/>
        <end position="56"/>
    </location>
</feature>
<evidence type="ECO:0000313" key="2">
    <source>
        <dbReference type="EMBL" id="OGG12251.1"/>
    </source>
</evidence>
<gene>
    <name evidence="2" type="ORF">A2Z00_04490</name>
</gene>
<accession>A0A1F5ZIM8</accession>
<reference evidence="2 3" key="1">
    <citation type="journal article" date="2016" name="Nat. Commun.">
        <title>Thousands of microbial genomes shed light on interconnected biogeochemical processes in an aquifer system.</title>
        <authorList>
            <person name="Anantharaman K."/>
            <person name="Brown C.T."/>
            <person name="Hug L.A."/>
            <person name="Sharon I."/>
            <person name="Castelle C.J."/>
            <person name="Probst A.J."/>
            <person name="Thomas B.C."/>
            <person name="Singh A."/>
            <person name="Wilkins M.J."/>
            <person name="Karaoz U."/>
            <person name="Brodie E.L."/>
            <person name="Williams K.H."/>
            <person name="Hubbard S.S."/>
            <person name="Banfield J.F."/>
        </authorList>
    </citation>
    <scope>NUCLEOTIDE SEQUENCE [LARGE SCALE GENOMIC DNA]</scope>
</reference>
<dbReference type="Proteomes" id="UP000177268">
    <property type="component" value="Unassembled WGS sequence"/>
</dbReference>
<dbReference type="EMBL" id="MFIZ01000001">
    <property type="protein sequence ID" value="OGG12251.1"/>
    <property type="molecule type" value="Genomic_DNA"/>
</dbReference>
<keyword evidence="1" id="KW-0472">Membrane</keyword>
<comment type="caution">
    <text evidence="2">The sequence shown here is derived from an EMBL/GenBank/DDBJ whole genome shotgun (WGS) entry which is preliminary data.</text>
</comment>
<organism evidence="2 3">
    <name type="scientific">Candidatus Gottesmanbacteria bacterium RBG_13_45_10</name>
    <dbReference type="NCBI Taxonomy" id="1798370"/>
    <lineage>
        <taxon>Bacteria</taxon>
        <taxon>Candidatus Gottesmaniibacteriota</taxon>
    </lineage>
</organism>
<keyword evidence="1" id="KW-1133">Transmembrane helix</keyword>
<name>A0A1F5ZIM8_9BACT</name>
<keyword evidence="1" id="KW-0812">Transmembrane</keyword>
<protein>
    <submittedName>
        <fullName evidence="2">Uncharacterized protein</fullName>
    </submittedName>
</protein>
<evidence type="ECO:0000313" key="3">
    <source>
        <dbReference type="Proteomes" id="UP000177268"/>
    </source>
</evidence>
<dbReference type="AlphaFoldDB" id="A0A1F5ZIM8"/>
<evidence type="ECO:0000256" key="1">
    <source>
        <dbReference type="SAM" id="Phobius"/>
    </source>
</evidence>
<proteinExistence type="predicted"/>